<proteinExistence type="predicted"/>
<name>A0A158Q3W8_DRAME</name>
<dbReference type="WBParaSite" id="DME_0000335401-mRNA-1">
    <property type="protein sequence ID" value="DME_0000335401-mRNA-1"/>
    <property type="gene ID" value="DME_0000335401"/>
</dbReference>
<dbReference type="OrthoDB" id="300641at2759"/>
<keyword evidence="3" id="KW-1185">Reference proteome</keyword>
<evidence type="ECO:0000313" key="1">
    <source>
        <dbReference type="EMBL" id="VDN50247.1"/>
    </source>
</evidence>
<dbReference type="EMBL" id="UYYG01000002">
    <property type="protein sequence ID" value="VDN50247.1"/>
    <property type="molecule type" value="Genomic_DNA"/>
</dbReference>
<dbReference type="CDD" id="cd00064">
    <property type="entry name" value="FU"/>
    <property type="match status" value="1"/>
</dbReference>
<organism evidence="2 4">
    <name type="scientific">Dracunculus medinensis</name>
    <name type="common">Guinea worm</name>
    <dbReference type="NCBI Taxonomy" id="318479"/>
    <lineage>
        <taxon>Eukaryota</taxon>
        <taxon>Metazoa</taxon>
        <taxon>Ecdysozoa</taxon>
        <taxon>Nematoda</taxon>
        <taxon>Chromadorea</taxon>
        <taxon>Rhabditida</taxon>
        <taxon>Spirurina</taxon>
        <taxon>Dracunculoidea</taxon>
        <taxon>Dracunculidae</taxon>
        <taxon>Dracunculus</taxon>
    </lineage>
</organism>
<protein>
    <submittedName>
        <fullName evidence="4">GF_recep_IV domain-containing protein</fullName>
    </submittedName>
</protein>
<dbReference type="SUPFAM" id="SSF57184">
    <property type="entry name" value="Growth factor receptor domain"/>
    <property type="match status" value="1"/>
</dbReference>
<dbReference type="InterPro" id="IPR006212">
    <property type="entry name" value="Furin_repeat"/>
</dbReference>
<dbReference type="Gene3D" id="2.10.220.10">
    <property type="entry name" value="Hormone Receptor, Insulin-like Growth Factor Receptor 1, Chain A, domain 2"/>
    <property type="match status" value="1"/>
</dbReference>
<reference evidence="4" key="1">
    <citation type="submission" date="2016-04" db="UniProtKB">
        <authorList>
            <consortium name="WormBaseParasite"/>
        </authorList>
    </citation>
    <scope>IDENTIFICATION</scope>
</reference>
<dbReference type="SMART" id="SM00261">
    <property type="entry name" value="FU"/>
    <property type="match status" value="3"/>
</dbReference>
<dbReference type="Proteomes" id="UP000038040">
    <property type="component" value="Unplaced"/>
</dbReference>
<dbReference type="Proteomes" id="UP000274756">
    <property type="component" value="Unassembled WGS sequence"/>
</dbReference>
<dbReference type="STRING" id="318479.A0A158Q3W8"/>
<dbReference type="InterPro" id="IPR009030">
    <property type="entry name" value="Growth_fac_rcpt_cys_sf"/>
</dbReference>
<evidence type="ECO:0000313" key="4">
    <source>
        <dbReference type="WBParaSite" id="DME_0000335401-mRNA-1"/>
    </source>
</evidence>
<reference evidence="1 3" key="2">
    <citation type="submission" date="2018-11" db="EMBL/GenBank/DDBJ databases">
        <authorList>
            <consortium name="Pathogen Informatics"/>
        </authorList>
    </citation>
    <scope>NUCLEOTIDE SEQUENCE [LARGE SCALE GENOMIC DNA]</scope>
</reference>
<dbReference type="AlphaFoldDB" id="A0A158Q3W8"/>
<evidence type="ECO:0000313" key="2">
    <source>
        <dbReference type="Proteomes" id="UP000038040"/>
    </source>
</evidence>
<evidence type="ECO:0000313" key="3">
    <source>
        <dbReference type="Proteomes" id="UP000274756"/>
    </source>
</evidence>
<sequence>MSNSNEVPMGVNNFGDLHSVGNCHEECLGCIEPRSAVSCFTCKHLTQSLRNRAGFKCVARCDEGFFVENDKCRACSPNCKTCSKAEQCTTCPGAMFLIDVDHYGHLDHGQCVKKCPAELEPDYTSAVQARCVLKKNRCSEGYYETVTYQCKECDEACRTCHGPGPLQCDSCSANYSNLSVGYCRPCCGHDEAPMDHHCAMASDRSAWKHLTLVTSEASLTSND</sequence>
<gene>
    <name evidence="1" type="ORF">DME_LOCUS220</name>
</gene>
<accession>A0A158Q3W8</accession>